<dbReference type="EMBL" id="CM023489">
    <property type="protein sequence ID" value="KAH6921548.1"/>
    <property type="molecule type" value="Genomic_DNA"/>
</dbReference>
<name>A0ACB7RH94_HYAAI</name>
<sequence>MRPGEMGEEMGTEEPLEAPAIRQTSAVSTTEEEASPTVPKYVANKPKARQAQDKTAALDAEPVTRLTSKRPKKVRTKHTRPASTTRPSLRGALVCTVGTKVNRSLALPADGLCDFTFFDSLQRNGVNELSGPFEENFRYFTEHAARHTITEYGAGFDYQ</sequence>
<dbReference type="Proteomes" id="UP000821845">
    <property type="component" value="Chromosome 9"/>
</dbReference>
<evidence type="ECO:0000313" key="1">
    <source>
        <dbReference type="EMBL" id="KAH6921548.1"/>
    </source>
</evidence>
<keyword evidence="2" id="KW-1185">Reference proteome</keyword>
<evidence type="ECO:0000313" key="2">
    <source>
        <dbReference type="Proteomes" id="UP000821845"/>
    </source>
</evidence>
<organism evidence="1 2">
    <name type="scientific">Hyalomma asiaticum</name>
    <name type="common">Tick</name>
    <dbReference type="NCBI Taxonomy" id="266040"/>
    <lineage>
        <taxon>Eukaryota</taxon>
        <taxon>Metazoa</taxon>
        <taxon>Ecdysozoa</taxon>
        <taxon>Arthropoda</taxon>
        <taxon>Chelicerata</taxon>
        <taxon>Arachnida</taxon>
        <taxon>Acari</taxon>
        <taxon>Parasitiformes</taxon>
        <taxon>Ixodida</taxon>
        <taxon>Ixodoidea</taxon>
        <taxon>Ixodidae</taxon>
        <taxon>Hyalomminae</taxon>
        <taxon>Hyalomma</taxon>
    </lineage>
</organism>
<proteinExistence type="predicted"/>
<accession>A0ACB7RH94</accession>
<comment type="caution">
    <text evidence="1">The sequence shown here is derived from an EMBL/GenBank/DDBJ whole genome shotgun (WGS) entry which is preliminary data.</text>
</comment>
<reference evidence="1" key="1">
    <citation type="submission" date="2020-05" db="EMBL/GenBank/DDBJ databases">
        <title>Large-scale comparative analyses of tick genomes elucidate their genetic diversity and vector capacities.</title>
        <authorList>
            <person name="Jia N."/>
            <person name="Wang J."/>
            <person name="Shi W."/>
            <person name="Du L."/>
            <person name="Sun Y."/>
            <person name="Zhan W."/>
            <person name="Jiang J."/>
            <person name="Wang Q."/>
            <person name="Zhang B."/>
            <person name="Ji P."/>
            <person name="Sakyi L.B."/>
            <person name="Cui X."/>
            <person name="Yuan T."/>
            <person name="Jiang B."/>
            <person name="Yang W."/>
            <person name="Lam T.T.-Y."/>
            <person name="Chang Q."/>
            <person name="Ding S."/>
            <person name="Wang X."/>
            <person name="Zhu J."/>
            <person name="Ruan X."/>
            <person name="Zhao L."/>
            <person name="Wei J."/>
            <person name="Que T."/>
            <person name="Du C."/>
            <person name="Cheng J."/>
            <person name="Dai P."/>
            <person name="Han X."/>
            <person name="Huang E."/>
            <person name="Gao Y."/>
            <person name="Liu J."/>
            <person name="Shao H."/>
            <person name="Ye R."/>
            <person name="Li L."/>
            <person name="Wei W."/>
            <person name="Wang X."/>
            <person name="Wang C."/>
            <person name="Yang T."/>
            <person name="Huo Q."/>
            <person name="Li W."/>
            <person name="Guo W."/>
            <person name="Chen H."/>
            <person name="Zhou L."/>
            <person name="Ni X."/>
            <person name="Tian J."/>
            <person name="Zhou Y."/>
            <person name="Sheng Y."/>
            <person name="Liu T."/>
            <person name="Pan Y."/>
            <person name="Xia L."/>
            <person name="Li J."/>
            <person name="Zhao F."/>
            <person name="Cao W."/>
        </authorList>
    </citation>
    <scope>NUCLEOTIDE SEQUENCE</scope>
    <source>
        <strain evidence="1">Hyas-2018</strain>
    </source>
</reference>
<protein>
    <submittedName>
        <fullName evidence="1">Uncharacterized protein</fullName>
    </submittedName>
</protein>
<gene>
    <name evidence="1" type="ORF">HPB50_002187</name>
</gene>